<keyword evidence="2" id="KW-1185">Reference proteome</keyword>
<dbReference type="EMBL" id="BAAAXZ010000111">
    <property type="protein sequence ID" value="GAA2931359.1"/>
    <property type="molecule type" value="Genomic_DNA"/>
</dbReference>
<dbReference type="RefSeq" id="WP_344963622.1">
    <property type="nucleotide sequence ID" value="NZ_BAAAXZ010000111.1"/>
</dbReference>
<dbReference type="Gene3D" id="3.40.50.1010">
    <property type="entry name" value="5'-nuclease"/>
    <property type="match status" value="1"/>
</dbReference>
<gene>
    <name evidence="1" type="ORF">GCM10020221_28950</name>
</gene>
<evidence type="ECO:0000313" key="2">
    <source>
        <dbReference type="Proteomes" id="UP001501102"/>
    </source>
</evidence>
<dbReference type="InterPro" id="IPR029060">
    <property type="entry name" value="PIN-like_dom_sf"/>
</dbReference>
<sequence>MGALRAVVYDAGMLIAAERSQLKVWRTHRAYLTAGGVPQVPAPVVAQVWRDGARQARLAQLLKGCDVAATDEQLARAVGELLGGAGTADPADGAVAVLAAWSGAVVVTSDPDDIRHLLDQLGERGKEVVVRSV</sequence>
<dbReference type="SUPFAM" id="SSF88723">
    <property type="entry name" value="PIN domain-like"/>
    <property type="match status" value="1"/>
</dbReference>
<evidence type="ECO:0000313" key="1">
    <source>
        <dbReference type="EMBL" id="GAA2931359.1"/>
    </source>
</evidence>
<name>A0ABN3WXG5_STRTU</name>
<reference evidence="1 2" key="1">
    <citation type="journal article" date="2019" name="Int. J. Syst. Evol. Microbiol.">
        <title>The Global Catalogue of Microorganisms (GCM) 10K type strain sequencing project: providing services to taxonomists for standard genome sequencing and annotation.</title>
        <authorList>
            <consortium name="The Broad Institute Genomics Platform"/>
            <consortium name="The Broad Institute Genome Sequencing Center for Infectious Disease"/>
            <person name="Wu L."/>
            <person name="Ma J."/>
        </authorList>
    </citation>
    <scope>NUCLEOTIDE SEQUENCE [LARGE SCALE GENOMIC DNA]</scope>
    <source>
        <strain evidence="1 2">JCM 4087</strain>
    </source>
</reference>
<evidence type="ECO:0008006" key="3">
    <source>
        <dbReference type="Google" id="ProtNLM"/>
    </source>
</evidence>
<protein>
    <recommendedName>
        <fullName evidence="3">Twitching motility protein PilT</fullName>
    </recommendedName>
</protein>
<proteinExistence type="predicted"/>
<comment type="caution">
    <text evidence="1">The sequence shown here is derived from an EMBL/GenBank/DDBJ whole genome shotgun (WGS) entry which is preliminary data.</text>
</comment>
<dbReference type="Proteomes" id="UP001501102">
    <property type="component" value="Unassembled WGS sequence"/>
</dbReference>
<accession>A0ABN3WXG5</accession>
<organism evidence="1 2">
    <name type="scientific">Streptomyces thioluteus</name>
    <dbReference type="NCBI Taxonomy" id="66431"/>
    <lineage>
        <taxon>Bacteria</taxon>
        <taxon>Bacillati</taxon>
        <taxon>Actinomycetota</taxon>
        <taxon>Actinomycetes</taxon>
        <taxon>Kitasatosporales</taxon>
        <taxon>Streptomycetaceae</taxon>
        <taxon>Streptomyces</taxon>
    </lineage>
</organism>